<feature type="region of interest" description="Disordered" evidence="7">
    <location>
        <begin position="172"/>
        <end position="222"/>
    </location>
</feature>
<keyword evidence="4" id="KW-0967">Endosome</keyword>
<dbReference type="GO" id="GO:0006900">
    <property type="term" value="P:vesicle budding from membrane"/>
    <property type="evidence" value="ECO:0007669"/>
    <property type="project" value="TreeGrafter"/>
</dbReference>
<dbReference type="GO" id="GO:0032511">
    <property type="term" value="P:late endosome to vacuole transport via multivesicular body sorting pathway"/>
    <property type="evidence" value="ECO:0007669"/>
    <property type="project" value="TreeGrafter"/>
</dbReference>
<evidence type="ECO:0000313" key="8">
    <source>
        <dbReference type="EMBL" id="CAI4048469.1"/>
    </source>
</evidence>
<reference evidence="8" key="1">
    <citation type="submission" date="2022-10" db="EMBL/GenBank/DDBJ databases">
        <authorList>
            <person name="Byrne P K."/>
        </authorList>
    </citation>
    <scope>NUCLEOTIDE SEQUENCE</scope>
    <source>
        <strain evidence="8">CBS7001</strain>
    </source>
</reference>
<evidence type="ECO:0000313" key="9">
    <source>
        <dbReference type="Proteomes" id="UP001162090"/>
    </source>
</evidence>
<name>A0AA35J651_SACUV</name>
<comment type="similarity">
    <text evidence="2">Belongs to the SNF7 family.</text>
</comment>
<dbReference type="GO" id="GO:0005771">
    <property type="term" value="C:multivesicular body"/>
    <property type="evidence" value="ECO:0007669"/>
    <property type="project" value="TreeGrafter"/>
</dbReference>
<comment type="subcellular location">
    <subcellularLocation>
        <location evidence="1">Endosome membrane</location>
    </subcellularLocation>
</comment>
<dbReference type="AlphaFoldDB" id="A0AA35J651"/>
<dbReference type="InterPro" id="IPR005024">
    <property type="entry name" value="Snf7_fam"/>
</dbReference>
<dbReference type="Pfam" id="PF03357">
    <property type="entry name" value="Snf7"/>
    <property type="match status" value="1"/>
</dbReference>
<evidence type="ECO:0000256" key="2">
    <source>
        <dbReference type="ARBA" id="ARBA00006190"/>
    </source>
</evidence>
<evidence type="ECO:0000256" key="1">
    <source>
        <dbReference type="ARBA" id="ARBA00004608"/>
    </source>
</evidence>
<proteinExistence type="inferred from homology"/>
<dbReference type="GO" id="GO:0015031">
    <property type="term" value="P:protein transport"/>
    <property type="evidence" value="ECO:0007669"/>
    <property type="project" value="UniProtKB-KW"/>
</dbReference>
<keyword evidence="5" id="KW-0653">Protein transport</keyword>
<protein>
    <recommendedName>
        <fullName evidence="10">Vacuolar protein sorting-associated protein 20</fullName>
    </recommendedName>
</protein>
<accession>A0AA35J651</accession>
<dbReference type="Proteomes" id="UP001162090">
    <property type="component" value="Chromosome 13"/>
</dbReference>
<dbReference type="PANTHER" id="PTHR22761:SF5">
    <property type="entry name" value="CHARGED MULTIVESICULAR BODY PROTEIN 6"/>
    <property type="match status" value="1"/>
</dbReference>
<sequence>MGQKSSKVQITKTDRAILEVKRSKDEIHKFTRRTDSLIQAERYQLKELIRNNPDNYKSNIKVRFLLKRIHYQEHLLQQASDQLINLENMISTLEFKMVETQFINGLRNGNEILKKLNKEFSNVDELMDDVQDQIAYQNEINETLSRSIVGANDYEDELDKELDALEMEVNTKEKKHKVGAVNLPSTEGLPSLSKEEQTDQKEQKEFAQDKKENSKEPVALLS</sequence>
<evidence type="ECO:0008006" key="10">
    <source>
        <dbReference type="Google" id="ProtNLM"/>
    </source>
</evidence>
<dbReference type="GO" id="GO:0000815">
    <property type="term" value="C:ESCRT III complex"/>
    <property type="evidence" value="ECO:0007669"/>
    <property type="project" value="TreeGrafter"/>
</dbReference>
<organism evidence="8 9">
    <name type="scientific">Saccharomyces uvarum</name>
    <name type="common">Yeast</name>
    <name type="synonym">Saccharomyces bayanus var. uvarum</name>
    <dbReference type="NCBI Taxonomy" id="230603"/>
    <lineage>
        <taxon>Eukaryota</taxon>
        <taxon>Fungi</taxon>
        <taxon>Dikarya</taxon>
        <taxon>Ascomycota</taxon>
        <taxon>Saccharomycotina</taxon>
        <taxon>Saccharomycetes</taxon>
        <taxon>Saccharomycetales</taxon>
        <taxon>Saccharomycetaceae</taxon>
        <taxon>Saccharomyces</taxon>
    </lineage>
</organism>
<keyword evidence="3" id="KW-0813">Transport</keyword>
<dbReference type="EMBL" id="OX365924">
    <property type="protein sequence ID" value="CAI4048469.1"/>
    <property type="molecule type" value="Genomic_DNA"/>
</dbReference>
<evidence type="ECO:0000256" key="5">
    <source>
        <dbReference type="ARBA" id="ARBA00022927"/>
    </source>
</evidence>
<feature type="compositionally biased region" description="Basic and acidic residues" evidence="7">
    <location>
        <begin position="193"/>
        <end position="215"/>
    </location>
</feature>
<evidence type="ECO:0000256" key="7">
    <source>
        <dbReference type="SAM" id="MobiDB-lite"/>
    </source>
</evidence>
<evidence type="ECO:0000256" key="4">
    <source>
        <dbReference type="ARBA" id="ARBA00022753"/>
    </source>
</evidence>
<dbReference type="PANTHER" id="PTHR22761">
    <property type="entry name" value="CHARGED MULTIVESICULAR BODY PROTEIN"/>
    <property type="match status" value="1"/>
</dbReference>
<gene>
    <name evidence="8" type="primary">SUVC13G2120</name>
    <name evidence="8" type="ORF">SUVC_13G2120</name>
</gene>
<evidence type="ECO:0000256" key="3">
    <source>
        <dbReference type="ARBA" id="ARBA00022448"/>
    </source>
</evidence>
<dbReference type="Gene3D" id="6.10.250.1710">
    <property type="match status" value="1"/>
</dbReference>
<evidence type="ECO:0000256" key="6">
    <source>
        <dbReference type="ARBA" id="ARBA00023136"/>
    </source>
</evidence>
<keyword evidence="6" id="KW-0472">Membrane</keyword>